<protein>
    <recommendedName>
        <fullName evidence="14">Translocon-associated protein subunit alpha</fullName>
    </recommendedName>
</protein>
<comment type="function">
    <text evidence="7">Is probably involved in a pathway contributing to genomic integrity.</text>
</comment>
<evidence type="ECO:0000256" key="11">
    <source>
        <dbReference type="SAM" id="SignalP"/>
    </source>
</evidence>
<keyword evidence="5 10" id="KW-1133">Transmembrane helix</keyword>
<dbReference type="EMBL" id="QVQW01000043">
    <property type="protein sequence ID" value="RKU43379.1"/>
    <property type="molecule type" value="Genomic_DNA"/>
</dbReference>
<evidence type="ECO:0000256" key="8">
    <source>
        <dbReference type="ARBA" id="ARBA00038311"/>
    </source>
</evidence>
<feature type="compositionally biased region" description="Basic residues" evidence="9">
    <location>
        <begin position="252"/>
        <end position="262"/>
    </location>
</feature>
<dbReference type="Pfam" id="PF03896">
    <property type="entry name" value="TRAP_alpha"/>
    <property type="match status" value="1"/>
</dbReference>
<proteinExistence type="inferred from homology"/>
<evidence type="ECO:0000256" key="4">
    <source>
        <dbReference type="ARBA" id="ARBA00022824"/>
    </source>
</evidence>
<dbReference type="PANTHER" id="PTHR12924:SF0">
    <property type="entry name" value="TRANSLOCON-ASSOCIATED PROTEIN SUBUNIT ALPHA"/>
    <property type="match status" value="1"/>
</dbReference>
<accession>A0A420Y664</accession>
<evidence type="ECO:0000313" key="13">
    <source>
        <dbReference type="Proteomes" id="UP000275385"/>
    </source>
</evidence>
<dbReference type="Proteomes" id="UP000275385">
    <property type="component" value="Unassembled WGS sequence"/>
</dbReference>
<evidence type="ECO:0000256" key="1">
    <source>
        <dbReference type="ARBA" id="ARBA00004115"/>
    </source>
</evidence>
<comment type="caution">
    <text evidence="12">The sequence shown here is derived from an EMBL/GenBank/DDBJ whole genome shotgun (WGS) entry which is preliminary data.</text>
</comment>
<organism evidence="12 13">
    <name type="scientific">Coniochaeta pulveracea</name>
    <dbReference type="NCBI Taxonomy" id="177199"/>
    <lineage>
        <taxon>Eukaryota</taxon>
        <taxon>Fungi</taxon>
        <taxon>Dikarya</taxon>
        <taxon>Ascomycota</taxon>
        <taxon>Pezizomycotina</taxon>
        <taxon>Sordariomycetes</taxon>
        <taxon>Sordariomycetidae</taxon>
        <taxon>Coniochaetales</taxon>
        <taxon>Coniochaetaceae</taxon>
        <taxon>Coniochaeta</taxon>
    </lineage>
</organism>
<feature type="transmembrane region" description="Helical" evidence="10">
    <location>
        <begin position="175"/>
        <end position="193"/>
    </location>
</feature>
<keyword evidence="3 11" id="KW-0732">Signal</keyword>
<feature type="signal peptide" evidence="11">
    <location>
        <begin position="1"/>
        <end position="21"/>
    </location>
</feature>
<evidence type="ECO:0008006" key="14">
    <source>
        <dbReference type="Google" id="ProtNLM"/>
    </source>
</evidence>
<evidence type="ECO:0000256" key="7">
    <source>
        <dbReference type="ARBA" id="ARBA00037565"/>
    </source>
</evidence>
<dbReference type="OrthoDB" id="1926781at2759"/>
<comment type="similarity">
    <text evidence="8">Belongs to the IRC22 family.</text>
</comment>
<feature type="compositionally biased region" description="Polar residues" evidence="9">
    <location>
        <begin position="227"/>
        <end position="236"/>
    </location>
</feature>
<gene>
    <name evidence="12" type="ORF">DL546_000307</name>
</gene>
<keyword evidence="13" id="KW-1185">Reference proteome</keyword>
<dbReference type="InterPro" id="IPR005595">
    <property type="entry name" value="TRAP_alpha"/>
</dbReference>
<evidence type="ECO:0000256" key="5">
    <source>
        <dbReference type="ARBA" id="ARBA00022989"/>
    </source>
</evidence>
<reference evidence="12 13" key="1">
    <citation type="submission" date="2018-08" db="EMBL/GenBank/DDBJ databases">
        <title>Draft genome of the lignicolous fungus Coniochaeta pulveracea.</title>
        <authorList>
            <person name="Borstlap C.J."/>
            <person name="De Witt R.N."/>
            <person name="Botha A."/>
            <person name="Volschenk H."/>
        </authorList>
    </citation>
    <scope>NUCLEOTIDE SEQUENCE [LARGE SCALE GENOMIC DNA]</scope>
    <source>
        <strain evidence="12 13">CAB683</strain>
    </source>
</reference>
<dbReference type="AlphaFoldDB" id="A0A420Y664"/>
<dbReference type="PANTHER" id="PTHR12924">
    <property type="entry name" value="TRANSLOCON-ASSOCIATED PROTEIN, ALPHA SUBUNIT"/>
    <property type="match status" value="1"/>
</dbReference>
<sequence>MLSLKWSTLALLALRAAGVFAQDDAEPASTAAPVGADLKAEVVTTFPESDIFGVKLVNGRPTKALIEITNNEETPINVAFVGGALLNPNPLPEGAPATAAILRNLTAVSYDISVPAGQKHTMPFNFVLDMMPQDIVVQLIAVIGNEQGQVFQVEAHRGEASIVEAPTSIFDPQIIFLYIFLTGVFGATGYFVYKTWIEALFPQAKRPRTIKGKAKKASYADVAAEPTSGSESTAVATGTDKDYDESWIPSHHINRPVAKRVKSGASGRSKKVVE</sequence>
<evidence type="ECO:0000256" key="10">
    <source>
        <dbReference type="SAM" id="Phobius"/>
    </source>
</evidence>
<feature type="chain" id="PRO_5018985269" description="Translocon-associated protein subunit alpha" evidence="11">
    <location>
        <begin position="22"/>
        <end position="274"/>
    </location>
</feature>
<evidence type="ECO:0000256" key="3">
    <source>
        <dbReference type="ARBA" id="ARBA00022729"/>
    </source>
</evidence>
<evidence type="ECO:0000256" key="6">
    <source>
        <dbReference type="ARBA" id="ARBA00023136"/>
    </source>
</evidence>
<keyword evidence="4" id="KW-0256">Endoplasmic reticulum</keyword>
<name>A0A420Y664_9PEZI</name>
<keyword evidence="2 10" id="KW-0812">Transmembrane</keyword>
<feature type="region of interest" description="Disordered" evidence="9">
    <location>
        <begin position="221"/>
        <end position="274"/>
    </location>
</feature>
<dbReference type="GO" id="GO:0005789">
    <property type="term" value="C:endoplasmic reticulum membrane"/>
    <property type="evidence" value="ECO:0007669"/>
    <property type="project" value="UniProtKB-SubCell"/>
</dbReference>
<evidence type="ECO:0000256" key="2">
    <source>
        <dbReference type="ARBA" id="ARBA00022692"/>
    </source>
</evidence>
<keyword evidence="6 10" id="KW-0472">Membrane</keyword>
<evidence type="ECO:0000313" key="12">
    <source>
        <dbReference type="EMBL" id="RKU43379.1"/>
    </source>
</evidence>
<evidence type="ECO:0000256" key="9">
    <source>
        <dbReference type="SAM" id="MobiDB-lite"/>
    </source>
</evidence>
<comment type="subcellular location">
    <subcellularLocation>
        <location evidence="1">Endoplasmic reticulum membrane</location>
        <topology evidence="1">Single-pass type I membrane protein</topology>
    </subcellularLocation>
</comment>